<sequence length="151" mass="15788">MFEPERALLPTGSVPSRAAGLGPSRPSRGTETVRHEPRDRVLVPGRGGTGTAPSRAAGAGIICPVQERRVIRSDRRDCRLSVGSIPRHGCLAGPAVQRACLEAVCCPARLSGRLSAVQRLPAAGRSCYPARPGCPAMHSCPVYPSCPATLS</sequence>
<protein>
    <submittedName>
        <fullName evidence="2">Uncharacterized protein</fullName>
    </submittedName>
</protein>
<feature type="region of interest" description="Disordered" evidence="1">
    <location>
        <begin position="1"/>
        <end position="55"/>
    </location>
</feature>
<evidence type="ECO:0000313" key="2">
    <source>
        <dbReference type="EMBL" id="KAF0291954.1"/>
    </source>
</evidence>
<proteinExistence type="predicted"/>
<dbReference type="Proteomes" id="UP000440578">
    <property type="component" value="Unassembled WGS sequence"/>
</dbReference>
<comment type="caution">
    <text evidence="2">The sequence shown here is derived from an EMBL/GenBank/DDBJ whole genome shotgun (WGS) entry which is preliminary data.</text>
</comment>
<feature type="compositionally biased region" description="Basic and acidic residues" evidence="1">
    <location>
        <begin position="31"/>
        <end position="41"/>
    </location>
</feature>
<evidence type="ECO:0000256" key="1">
    <source>
        <dbReference type="SAM" id="MobiDB-lite"/>
    </source>
</evidence>
<dbReference type="EMBL" id="VIIS01001847">
    <property type="protein sequence ID" value="KAF0291954.1"/>
    <property type="molecule type" value="Genomic_DNA"/>
</dbReference>
<keyword evidence="3" id="KW-1185">Reference proteome</keyword>
<name>A0A6A4VKA0_AMPAM</name>
<gene>
    <name evidence="2" type="ORF">FJT64_010014</name>
</gene>
<organism evidence="2 3">
    <name type="scientific">Amphibalanus amphitrite</name>
    <name type="common">Striped barnacle</name>
    <name type="synonym">Balanus amphitrite</name>
    <dbReference type="NCBI Taxonomy" id="1232801"/>
    <lineage>
        <taxon>Eukaryota</taxon>
        <taxon>Metazoa</taxon>
        <taxon>Ecdysozoa</taxon>
        <taxon>Arthropoda</taxon>
        <taxon>Crustacea</taxon>
        <taxon>Multicrustacea</taxon>
        <taxon>Cirripedia</taxon>
        <taxon>Thoracica</taxon>
        <taxon>Thoracicalcarea</taxon>
        <taxon>Balanomorpha</taxon>
        <taxon>Balanoidea</taxon>
        <taxon>Balanidae</taxon>
        <taxon>Amphibalaninae</taxon>
        <taxon>Amphibalanus</taxon>
    </lineage>
</organism>
<accession>A0A6A4VKA0</accession>
<dbReference type="AlphaFoldDB" id="A0A6A4VKA0"/>
<reference evidence="2 3" key="1">
    <citation type="submission" date="2019-07" db="EMBL/GenBank/DDBJ databases">
        <title>Draft genome assembly of a fouling barnacle, Amphibalanus amphitrite (Darwin, 1854): The first reference genome for Thecostraca.</title>
        <authorList>
            <person name="Kim W."/>
        </authorList>
    </citation>
    <scope>NUCLEOTIDE SEQUENCE [LARGE SCALE GENOMIC DNA]</scope>
    <source>
        <strain evidence="2">SNU_AA5</strain>
        <tissue evidence="2">Soma without cirri and trophi</tissue>
    </source>
</reference>
<evidence type="ECO:0000313" key="3">
    <source>
        <dbReference type="Proteomes" id="UP000440578"/>
    </source>
</evidence>